<comment type="caution">
    <text evidence="1">The sequence shown here is derived from an EMBL/GenBank/DDBJ whole genome shotgun (WGS) entry which is preliminary data.</text>
</comment>
<reference evidence="1 2" key="1">
    <citation type="submission" date="2020-04" db="EMBL/GenBank/DDBJ databases">
        <authorList>
            <person name="Hitch T.C.A."/>
            <person name="Wylensek D."/>
            <person name="Clavel T."/>
        </authorList>
    </citation>
    <scope>NUCLEOTIDE SEQUENCE [LARGE SCALE GENOMIC DNA]</scope>
    <source>
        <strain evidence="1 2">BSM-130-P53-3C</strain>
    </source>
</reference>
<evidence type="ECO:0000313" key="1">
    <source>
        <dbReference type="EMBL" id="NME62203.1"/>
    </source>
</evidence>
<sequence>MNDNPWTNPAVDTALDMYRMMRGSDWTDDLPHAWDLLPPAVASSHDPALIVSVMTALDSAYRAGLGA</sequence>
<evidence type="ECO:0000313" key="2">
    <source>
        <dbReference type="Proteomes" id="UP000588369"/>
    </source>
</evidence>
<proteinExistence type="predicted"/>
<dbReference type="RefSeq" id="WP_168984191.1">
    <property type="nucleotide sequence ID" value="NZ_JABAGI010000005.1"/>
</dbReference>
<dbReference type="AlphaFoldDB" id="A0A7X9NRC3"/>
<organism evidence="1 2">
    <name type="scientific">Bifidobacterium thermophilum</name>
    <dbReference type="NCBI Taxonomy" id="33905"/>
    <lineage>
        <taxon>Bacteria</taxon>
        <taxon>Bacillati</taxon>
        <taxon>Actinomycetota</taxon>
        <taxon>Actinomycetes</taxon>
        <taxon>Bifidobacteriales</taxon>
        <taxon>Bifidobacteriaceae</taxon>
        <taxon>Bifidobacterium</taxon>
    </lineage>
</organism>
<accession>A0A7X9NRC3</accession>
<gene>
    <name evidence="1" type="ORF">HF844_05235</name>
</gene>
<dbReference type="Proteomes" id="UP000588369">
    <property type="component" value="Unassembled WGS sequence"/>
</dbReference>
<protein>
    <submittedName>
        <fullName evidence="1">Uncharacterized protein</fullName>
    </submittedName>
</protein>
<name>A0A7X9NRC3_9BIFI</name>
<dbReference type="EMBL" id="JABAGI010000005">
    <property type="protein sequence ID" value="NME62203.1"/>
    <property type="molecule type" value="Genomic_DNA"/>
</dbReference>